<comment type="caution">
    <text evidence="3">The sequence shown here is derived from an EMBL/GenBank/DDBJ whole genome shotgun (WGS) entry which is preliminary data.</text>
</comment>
<dbReference type="EMBL" id="WMBA01000048">
    <property type="protein sequence ID" value="MTD57413.1"/>
    <property type="molecule type" value="Genomic_DNA"/>
</dbReference>
<accession>A0A6N7Z599</accession>
<dbReference type="PANTHER" id="PTHR33055:SF3">
    <property type="entry name" value="PUTATIVE TRANSPOSASE FOR IS117-RELATED"/>
    <property type="match status" value="1"/>
</dbReference>
<protein>
    <submittedName>
        <fullName evidence="3">Transposase</fullName>
    </submittedName>
</protein>
<proteinExistence type="predicted"/>
<evidence type="ECO:0000259" key="1">
    <source>
        <dbReference type="Pfam" id="PF01548"/>
    </source>
</evidence>
<dbReference type="Pfam" id="PF01548">
    <property type="entry name" value="DEDD_Tnp_IS110"/>
    <property type="match status" value="1"/>
</dbReference>
<sequence length="330" mass="36452">MTIERVEVPVPELWAGVDVGKERHHCVVINAQGERLLSRRVLNDETTLLKLIADVLEISQDVLWAVDLNHGGAALLIALLVNRNQPMTYLTGLAVHRASGTYRGEGKTDAKDAFVIADQARMRNDLGQLRPGDESAVDLRILTTRRADLVADRTRQINRLHAQLLEIFPVLERALDLTNQGPVVLLTGFQTPAAIRRAGAKQIETWLATRKVRNAATLAATGGDLAAFGSADRLAGFAGLAPAPRDSGRVSGNLRRPRRFNRTLLRAFYLSALASLRGCPASRTYYWRKRHEGKNHKQALLSLARRRVNVLWAMIRNGARYQATPVTTAA</sequence>
<dbReference type="GO" id="GO:0003677">
    <property type="term" value="F:DNA binding"/>
    <property type="evidence" value="ECO:0007669"/>
    <property type="project" value="InterPro"/>
</dbReference>
<evidence type="ECO:0000313" key="3">
    <source>
        <dbReference type="EMBL" id="MTD57413.1"/>
    </source>
</evidence>
<dbReference type="AlphaFoldDB" id="A0A6N7Z599"/>
<evidence type="ECO:0000259" key="2">
    <source>
        <dbReference type="Pfam" id="PF02371"/>
    </source>
</evidence>
<dbReference type="InterPro" id="IPR047650">
    <property type="entry name" value="Transpos_IS110"/>
</dbReference>
<dbReference type="OrthoDB" id="3188901at2"/>
<evidence type="ECO:0000313" key="4">
    <source>
        <dbReference type="Proteomes" id="UP000440096"/>
    </source>
</evidence>
<dbReference type="GO" id="GO:0004803">
    <property type="term" value="F:transposase activity"/>
    <property type="evidence" value="ECO:0007669"/>
    <property type="project" value="InterPro"/>
</dbReference>
<dbReference type="Pfam" id="PF02371">
    <property type="entry name" value="Transposase_20"/>
    <property type="match status" value="1"/>
</dbReference>
<dbReference type="GO" id="GO:0006313">
    <property type="term" value="P:DNA transposition"/>
    <property type="evidence" value="ECO:0007669"/>
    <property type="project" value="InterPro"/>
</dbReference>
<organism evidence="3 4">
    <name type="scientific">Amycolatopsis pithecellobii</name>
    <dbReference type="NCBI Taxonomy" id="664692"/>
    <lineage>
        <taxon>Bacteria</taxon>
        <taxon>Bacillati</taxon>
        <taxon>Actinomycetota</taxon>
        <taxon>Actinomycetes</taxon>
        <taxon>Pseudonocardiales</taxon>
        <taxon>Pseudonocardiaceae</taxon>
        <taxon>Amycolatopsis</taxon>
    </lineage>
</organism>
<feature type="domain" description="Transposase IS116/IS110/IS902 C-terminal" evidence="2">
    <location>
        <begin position="214"/>
        <end position="286"/>
    </location>
</feature>
<feature type="domain" description="Transposase IS110-like N-terminal" evidence="1">
    <location>
        <begin position="15"/>
        <end position="169"/>
    </location>
</feature>
<name>A0A6N7Z599_9PSEU</name>
<dbReference type="InterPro" id="IPR003346">
    <property type="entry name" value="Transposase_20"/>
</dbReference>
<dbReference type="Proteomes" id="UP000440096">
    <property type="component" value="Unassembled WGS sequence"/>
</dbReference>
<reference evidence="3 4" key="1">
    <citation type="submission" date="2019-11" db="EMBL/GenBank/DDBJ databases">
        <title>Draft genome of Amycolatopsis RM579.</title>
        <authorList>
            <person name="Duangmal K."/>
            <person name="Mingma R."/>
        </authorList>
    </citation>
    <scope>NUCLEOTIDE SEQUENCE [LARGE SCALE GENOMIC DNA]</scope>
    <source>
        <strain evidence="3 4">RM579</strain>
    </source>
</reference>
<gene>
    <name evidence="3" type="ORF">GKO32_26085</name>
</gene>
<dbReference type="InterPro" id="IPR002525">
    <property type="entry name" value="Transp_IS110-like_N"/>
</dbReference>
<dbReference type="RefSeq" id="WP_154759583.1">
    <property type="nucleotide sequence ID" value="NZ_WMBA01000048.1"/>
</dbReference>
<keyword evidence="4" id="KW-1185">Reference proteome</keyword>
<dbReference type="PANTHER" id="PTHR33055">
    <property type="entry name" value="TRANSPOSASE FOR INSERTION SEQUENCE ELEMENT IS1111A"/>
    <property type="match status" value="1"/>
</dbReference>